<dbReference type="PANTHER" id="PTHR47237">
    <property type="entry name" value="SLL0310 PROTEIN"/>
    <property type="match status" value="1"/>
</dbReference>
<dbReference type="EMBL" id="MFIZ01000028">
    <property type="protein sequence ID" value="OGG11453.1"/>
    <property type="molecule type" value="Genomic_DNA"/>
</dbReference>
<reference evidence="2 3" key="1">
    <citation type="journal article" date="2016" name="Nat. Commun.">
        <title>Thousands of microbial genomes shed light on interconnected biogeochemical processes in an aquifer system.</title>
        <authorList>
            <person name="Anantharaman K."/>
            <person name="Brown C.T."/>
            <person name="Hug L.A."/>
            <person name="Sharon I."/>
            <person name="Castelle C.J."/>
            <person name="Probst A.J."/>
            <person name="Thomas B.C."/>
            <person name="Singh A."/>
            <person name="Wilkins M.J."/>
            <person name="Karaoz U."/>
            <person name="Brodie E.L."/>
            <person name="Williams K.H."/>
            <person name="Hubbard S.S."/>
            <person name="Banfield J.F."/>
        </authorList>
    </citation>
    <scope>NUCLEOTIDE SEQUENCE [LARGE SCALE GENOMIC DNA]</scope>
</reference>
<dbReference type="Pfam" id="PF18014">
    <property type="entry name" value="Acetyltransf_18"/>
    <property type="match status" value="1"/>
</dbReference>
<proteinExistence type="predicted"/>
<evidence type="ECO:0000259" key="1">
    <source>
        <dbReference type="PROSITE" id="PS51186"/>
    </source>
</evidence>
<organism evidence="2 3">
    <name type="scientific">Candidatus Gottesmanbacteria bacterium RBG_13_45_10</name>
    <dbReference type="NCBI Taxonomy" id="1798370"/>
    <lineage>
        <taxon>Bacteria</taxon>
        <taxon>Candidatus Gottesmaniibacteriota</taxon>
    </lineage>
</organism>
<dbReference type="Gene3D" id="3.40.630.30">
    <property type="match status" value="1"/>
</dbReference>
<comment type="caution">
    <text evidence="2">The sequence shown here is derived from an EMBL/GenBank/DDBJ whole genome shotgun (WGS) entry which is preliminary data.</text>
</comment>
<sequence length="282" mass="32079">MPSMNYTIRRANRKELETAIEWAAKEGWNPGLYDAEAFYAMDPEGYFMGFVDNEPVASLSAVSYPGGFGFLGFYIVKPEHRGKGYGWGLWQEAMKYLHTHNIGLDGVVAQQENYKKSGFTRAYANIRYEGVGGKEAKKSKYIISLSKVPLNLLLKYDRQVFPADRSQFLTLWIKQPKSLALGYMKNGKLLGYGMVRPCRVGYKVGPLFADNDKIAEELFAQFRAFVGDDKIYLDLPEVNKKVVALAKKYNMKPMFETARMYTKNLPNIDLRKVFGVTTFELG</sequence>
<evidence type="ECO:0000313" key="3">
    <source>
        <dbReference type="Proteomes" id="UP000177268"/>
    </source>
</evidence>
<gene>
    <name evidence="2" type="ORF">A2Z00_05750</name>
</gene>
<dbReference type="CDD" id="cd04301">
    <property type="entry name" value="NAT_SF"/>
    <property type="match status" value="1"/>
</dbReference>
<name>A0A1F5ZGL6_9BACT</name>
<dbReference type="Pfam" id="PF00583">
    <property type="entry name" value="Acetyltransf_1"/>
    <property type="match status" value="1"/>
</dbReference>
<dbReference type="Gene3D" id="3.40.630.90">
    <property type="match status" value="1"/>
</dbReference>
<keyword evidence="2" id="KW-0808">Transferase</keyword>
<dbReference type="PANTHER" id="PTHR47237:SF1">
    <property type="entry name" value="SLL0310 PROTEIN"/>
    <property type="match status" value="1"/>
</dbReference>
<accession>A0A1F5ZGL6</accession>
<dbReference type="AlphaFoldDB" id="A0A1F5ZGL6"/>
<feature type="domain" description="N-acetyltransferase" evidence="1">
    <location>
        <begin position="6"/>
        <end position="141"/>
    </location>
</feature>
<dbReference type="GO" id="GO:0016747">
    <property type="term" value="F:acyltransferase activity, transferring groups other than amino-acyl groups"/>
    <property type="evidence" value="ECO:0007669"/>
    <property type="project" value="InterPro"/>
</dbReference>
<dbReference type="InterPro" id="IPR052729">
    <property type="entry name" value="Acyl/Acetyltrans_Enzymes"/>
</dbReference>
<dbReference type="SUPFAM" id="SSF55729">
    <property type="entry name" value="Acyl-CoA N-acyltransferases (Nat)"/>
    <property type="match status" value="1"/>
</dbReference>
<protein>
    <submittedName>
        <fullName evidence="2">GNAT family N-acetyltransferase</fullName>
    </submittedName>
</protein>
<dbReference type="InterPro" id="IPR000182">
    <property type="entry name" value="GNAT_dom"/>
</dbReference>
<evidence type="ECO:0000313" key="2">
    <source>
        <dbReference type="EMBL" id="OGG11453.1"/>
    </source>
</evidence>
<dbReference type="InterPro" id="IPR041496">
    <property type="entry name" value="YitH/HolE_GNAT"/>
</dbReference>
<dbReference type="Proteomes" id="UP000177268">
    <property type="component" value="Unassembled WGS sequence"/>
</dbReference>
<dbReference type="STRING" id="1798370.A2Z00_05750"/>
<dbReference type="InterPro" id="IPR016181">
    <property type="entry name" value="Acyl_CoA_acyltransferase"/>
</dbReference>
<dbReference type="PROSITE" id="PS51186">
    <property type="entry name" value="GNAT"/>
    <property type="match status" value="1"/>
</dbReference>